<evidence type="ECO:0000256" key="1">
    <source>
        <dbReference type="ARBA" id="ARBA00007061"/>
    </source>
</evidence>
<dbReference type="InterPro" id="IPR013746">
    <property type="entry name" value="HMG_CoA_synt_C_dom"/>
</dbReference>
<dbReference type="Gene3D" id="3.40.47.10">
    <property type="match status" value="3"/>
</dbReference>
<dbReference type="GeneID" id="24126443"/>
<dbReference type="RefSeq" id="XP_012197950.1">
    <property type="nucleotide sequence ID" value="XM_012342560.1"/>
</dbReference>
<feature type="active site" description="Proton donor/acceptor" evidence="3">
    <location>
        <position position="172"/>
    </location>
</feature>
<keyword evidence="5" id="KW-1133">Transmembrane helix</keyword>
<dbReference type="GO" id="GO:0010142">
    <property type="term" value="P:farnesyl diphosphate biosynthetic process, mevalonate pathway"/>
    <property type="evidence" value="ECO:0007669"/>
    <property type="project" value="InterPro"/>
</dbReference>
<dbReference type="InterPro" id="IPR014030">
    <property type="entry name" value="Ketoacyl_synth_N"/>
</dbReference>
<name>A0A067CXV3_SAPPC</name>
<dbReference type="InterPro" id="IPR020841">
    <property type="entry name" value="PKS_Beta-ketoAc_synthase_dom"/>
</dbReference>
<protein>
    <recommendedName>
        <fullName evidence="6">Ketosynthase family 3 (KS3) domain-containing protein</fullName>
    </recommendedName>
</protein>
<feature type="active site" description="Proton donor/acceptor" evidence="3">
    <location>
        <position position="340"/>
    </location>
</feature>
<feature type="active site" description="Acyl-thioester intermediate" evidence="3">
    <location>
        <position position="206"/>
    </location>
</feature>
<reference evidence="7 8" key="1">
    <citation type="journal article" date="2013" name="PLoS Genet.">
        <title>Distinctive expansion of potential virulence genes in the genome of the oomycete fish pathogen Saprolegnia parasitica.</title>
        <authorList>
            <person name="Jiang R.H."/>
            <person name="de Bruijn I."/>
            <person name="Haas B.J."/>
            <person name="Belmonte R."/>
            <person name="Lobach L."/>
            <person name="Christie J."/>
            <person name="van den Ackerveken G."/>
            <person name="Bottin A."/>
            <person name="Bulone V."/>
            <person name="Diaz-Moreno S.M."/>
            <person name="Dumas B."/>
            <person name="Fan L."/>
            <person name="Gaulin E."/>
            <person name="Govers F."/>
            <person name="Grenville-Briggs L.J."/>
            <person name="Horner N.R."/>
            <person name="Levin J.Z."/>
            <person name="Mammella M."/>
            <person name="Meijer H.J."/>
            <person name="Morris P."/>
            <person name="Nusbaum C."/>
            <person name="Oome S."/>
            <person name="Phillips A.J."/>
            <person name="van Rooyen D."/>
            <person name="Rzeszutek E."/>
            <person name="Saraiva M."/>
            <person name="Secombes C.J."/>
            <person name="Seidl M.F."/>
            <person name="Snel B."/>
            <person name="Stassen J.H."/>
            <person name="Sykes S."/>
            <person name="Tripathy S."/>
            <person name="van den Berg H."/>
            <person name="Vega-Arreguin J.C."/>
            <person name="Wawra S."/>
            <person name="Young S.K."/>
            <person name="Zeng Q."/>
            <person name="Dieguez-Uribeondo J."/>
            <person name="Russ C."/>
            <person name="Tyler B.M."/>
            <person name="van West P."/>
        </authorList>
    </citation>
    <scope>NUCLEOTIDE SEQUENCE [LARGE SCALE GENOMIC DNA]</scope>
    <source>
        <strain evidence="7 8">CBS 223.65</strain>
    </source>
</reference>
<dbReference type="GO" id="GO:0004421">
    <property type="term" value="F:hydroxymethylglutaryl-CoA synthase activity"/>
    <property type="evidence" value="ECO:0007669"/>
    <property type="project" value="InterPro"/>
</dbReference>
<evidence type="ECO:0000259" key="6">
    <source>
        <dbReference type="PROSITE" id="PS52004"/>
    </source>
</evidence>
<dbReference type="PANTHER" id="PTHR43323">
    <property type="entry name" value="3-HYDROXY-3-METHYLGLUTARYL COENZYME A SYNTHASE"/>
    <property type="match status" value="1"/>
</dbReference>
<evidence type="ECO:0000313" key="7">
    <source>
        <dbReference type="EMBL" id="KDO31351.1"/>
    </source>
</evidence>
<feature type="binding site" evidence="4">
    <location>
        <position position="349"/>
    </location>
    <ligand>
        <name>CoA</name>
        <dbReference type="ChEBI" id="CHEBI:57287"/>
    </ligand>
</feature>
<evidence type="ECO:0000256" key="4">
    <source>
        <dbReference type="PIRSR" id="PIRSR610122-2"/>
    </source>
</evidence>
<dbReference type="InterPro" id="IPR010122">
    <property type="entry name" value="HMG_CoA_synthase_euk"/>
</dbReference>
<keyword evidence="5" id="KW-0472">Membrane</keyword>
<dbReference type="InterPro" id="IPR016039">
    <property type="entry name" value="Thiolase-like"/>
</dbReference>
<dbReference type="Pfam" id="PF01154">
    <property type="entry name" value="HMG_CoA_synt_N"/>
    <property type="match status" value="1"/>
</dbReference>
<keyword evidence="2" id="KW-0808">Transferase</keyword>
<dbReference type="AlphaFoldDB" id="A0A067CXV3"/>
<keyword evidence="8" id="KW-1185">Reference proteome</keyword>
<keyword evidence="5" id="KW-0812">Transmembrane</keyword>
<dbReference type="VEuPathDB" id="FungiDB:SPRG_03968"/>
<dbReference type="InterPro" id="IPR013528">
    <property type="entry name" value="HMG_CoA_synth_N"/>
</dbReference>
<dbReference type="Pfam" id="PF00109">
    <property type="entry name" value="ketoacyl-synt"/>
    <property type="match status" value="1"/>
</dbReference>
<proteinExistence type="inferred from homology"/>
<sequence>MLFLAMLVVVSSEGLRGLLQDGMAYLASYPSLFLLFLLFGFAVAVASSILHYRFHDANKVAAVPMACYDCEQQSKTKKTTKADVASKRIMAENVGILAMEVYFPANYIDQADLEQYDGVSAGKYTKGLAQEKMCFTGDREDVNSIALTAVKNLLEKYDIHPSQIGRLEVGTETMVDLCKSTKTVLMDLFHEHGNYDLEGVTSVNACYGGTAALFNSVAWVESRAWDGRYALVVCGDIAVYAKGPARPTCGCGAVAMLIGPNAPLVMESELRTTFSENMWDFYKPDPHSEYPTVDGKFSQSCYLKTLDDCYRRFCVKNELAGVTKNGKNFDVAANDFVIFHSPYNKLAQKGFSRIIFNDFLRNPSLPQYELLKKWHGAKLEDTYYDRDLDAAARKVSLDLWNRMVEPSCGASRAIGNCYTASVYINLACLVDTARASLHGKRIMLFSYGSGAVGSIFSLRVPRPSERLPTEAGAVPFTLERMSDSLNLVRRLDARMKRTPDEFNAHLDLREASHGLKSYTPLQSTDALFPGTYYLVKVDDKHRRTYARKPLNQPLAYAALPPLTVAPPSPKPVVAAPKPIHVVVSGVGAGAPGAAGPFRADTFEKLLAGDNHIDVLGDDAKESMLSRRVVQISKKDGVTTRSPVSSADECIQLAAVLRPVDLVAQYGIPKSLVDGMDTASIAAVAAGLDALKQSGLVAGTVENGWGNWRLPDAMADSTGVLYATSFPALDAAVKEVARFHTTPTDDYEFDRKLLFRLLVLANAQIAQIVGAKGPNAQVNATCAGTTVAISMAQDWIKSGKCQRVIVVAGDIASSENLLPWIGSGFRALGAATLASTVADGAVPFDQRRSGMLLGGGAVGLVLEAESATIARGLSTPSTVHLVASQASNSAFHGASIDKEHLAHELNRFLSTIEAEHGISRAMIAAHGVYYSHETGTHASPSKSCAFSEISALRSAFGEAGLATLVIANTKGFTGHPMGVSFEDVVAVEGLKRGRIPPVVNFKIHDENLSATPLRLSNGGAYPDVKYALRFAAGFGSQVAFTLYARSDKKTM</sequence>
<dbReference type="OrthoDB" id="1269963at2759"/>
<feature type="binding site" evidence="4">
    <location>
        <position position="298"/>
    </location>
    <ligand>
        <name>CoA</name>
        <dbReference type="ChEBI" id="CHEBI:57287"/>
    </ligand>
</feature>
<evidence type="ECO:0000313" key="8">
    <source>
        <dbReference type="Proteomes" id="UP000030745"/>
    </source>
</evidence>
<dbReference type="KEGG" id="spar:SPRG_03968"/>
<dbReference type="GO" id="GO:0006084">
    <property type="term" value="P:acetyl-CoA metabolic process"/>
    <property type="evidence" value="ECO:0007669"/>
    <property type="project" value="InterPro"/>
</dbReference>
<evidence type="ECO:0000256" key="5">
    <source>
        <dbReference type="SAM" id="Phobius"/>
    </source>
</evidence>
<dbReference type="NCBIfam" id="TIGR01833">
    <property type="entry name" value="HMG-CoA-S_euk"/>
    <property type="match status" value="1"/>
</dbReference>
<evidence type="ECO:0000256" key="3">
    <source>
        <dbReference type="PIRSR" id="PIRSR610122-1"/>
    </source>
</evidence>
<dbReference type="PANTHER" id="PTHR43323:SF2">
    <property type="entry name" value="HYDROXYMETHYLGLUTARYL-COA SYNTHASE"/>
    <property type="match status" value="1"/>
</dbReference>
<accession>A0A067CXV3</accession>
<dbReference type="FunFam" id="3.40.47.10:FF:000008">
    <property type="entry name" value="3-hydroxy-3-methylglutaryl coenzyme A synthase"/>
    <property type="match status" value="1"/>
</dbReference>
<dbReference type="SUPFAM" id="SSF53901">
    <property type="entry name" value="Thiolase-like"/>
    <property type="match status" value="4"/>
</dbReference>
<dbReference type="STRING" id="695850.A0A067CXV3"/>
<comment type="similarity">
    <text evidence="1">Belongs to the thiolase-like superfamily. HMG-CoA synthase family.</text>
</comment>
<feature type="transmembrane region" description="Helical" evidence="5">
    <location>
        <begin position="30"/>
        <end position="50"/>
    </location>
</feature>
<dbReference type="EMBL" id="KK583198">
    <property type="protein sequence ID" value="KDO31351.1"/>
    <property type="molecule type" value="Genomic_DNA"/>
</dbReference>
<feature type="domain" description="Ketosynthase family 3 (KS3)" evidence="6">
    <location>
        <begin position="578"/>
        <end position="1044"/>
    </location>
</feature>
<evidence type="ECO:0000256" key="2">
    <source>
        <dbReference type="ARBA" id="ARBA00022679"/>
    </source>
</evidence>
<organism evidence="7 8">
    <name type="scientific">Saprolegnia parasitica (strain CBS 223.65)</name>
    <dbReference type="NCBI Taxonomy" id="695850"/>
    <lineage>
        <taxon>Eukaryota</taxon>
        <taxon>Sar</taxon>
        <taxon>Stramenopiles</taxon>
        <taxon>Oomycota</taxon>
        <taxon>Saprolegniomycetes</taxon>
        <taxon>Saprolegniales</taxon>
        <taxon>Saprolegniaceae</taxon>
        <taxon>Saprolegnia</taxon>
    </lineage>
</organism>
<dbReference type="OMA" id="NHVGQEL"/>
<feature type="binding site" evidence="4">
    <location>
        <position position="345"/>
    </location>
    <ligand>
        <name>CoA</name>
        <dbReference type="ChEBI" id="CHEBI:57287"/>
    </ligand>
</feature>
<dbReference type="Proteomes" id="UP000030745">
    <property type="component" value="Unassembled WGS sequence"/>
</dbReference>
<dbReference type="CDD" id="cd00827">
    <property type="entry name" value="init_cond_enzymes"/>
    <property type="match status" value="1"/>
</dbReference>
<dbReference type="PROSITE" id="PS52004">
    <property type="entry name" value="KS3_2"/>
    <property type="match status" value="1"/>
</dbReference>
<gene>
    <name evidence="7" type="ORF">SPRG_03968</name>
</gene>
<dbReference type="Pfam" id="PF08540">
    <property type="entry name" value="HMG_CoA_synt_C"/>
    <property type="match status" value="1"/>
</dbReference>